<sequence length="281" mass="31958">MEYKKLTENITIPVLGLGTWRLGGDVEADTTRDTEHISAIKTAIQLGITLIDTAESYAKGHAEELVGEAIQSFDRSGVFITSKVSPEHLKYSDLIESARMSLKRLKTDYLDLYLIHSPNPEIPIQETMRAMDHLIELKLIRFIGVSNFSVEQIKEAQRYTKNRIVVNQVEYNLLVRNSGHVTNDMESQIIPYCQKNDILIMVWRPLAKGALAKPGFKLLDELSEKYKKTQAQIALNWLISKKGIVAVTKSSKTGHLKENFGAIGWRLRQEDVDRLDKEYID</sequence>
<evidence type="ECO:0000313" key="5">
    <source>
        <dbReference type="EMBL" id="KHE93041.1"/>
    </source>
</evidence>
<feature type="binding site" evidence="2">
    <location>
        <position position="116"/>
    </location>
    <ligand>
        <name>substrate</name>
    </ligand>
</feature>
<evidence type="ECO:0000313" key="6">
    <source>
        <dbReference type="Proteomes" id="UP000030652"/>
    </source>
</evidence>
<feature type="domain" description="NADP-dependent oxidoreductase" evidence="4">
    <location>
        <begin position="15"/>
        <end position="277"/>
    </location>
</feature>
<dbReference type="PROSITE" id="PS00062">
    <property type="entry name" value="ALDOKETO_REDUCTASE_2"/>
    <property type="match status" value="1"/>
</dbReference>
<accession>A0A0B0EM12</accession>
<comment type="caution">
    <text evidence="5">The sequence shown here is derived from an EMBL/GenBank/DDBJ whole genome shotgun (WGS) entry which is preliminary data.</text>
</comment>
<evidence type="ECO:0000259" key="4">
    <source>
        <dbReference type="Pfam" id="PF00248"/>
    </source>
</evidence>
<dbReference type="PIRSF" id="PIRSF000097">
    <property type="entry name" value="AKR"/>
    <property type="match status" value="1"/>
</dbReference>
<dbReference type="Proteomes" id="UP000030652">
    <property type="component" value="Unassembled WGS sequence"/>
</dbReference>
<dbReference type="PANTHER" id="PTHR43638">
    <property type="entry name" value="OXIDOREDUCTASE, ALDO/KETO REDUCTASE FAMILY PROTEIN"/>
    <property type="match status" value="1"/>
</dbReference>
<dbReference type="InterPro" id="IPR018170">
    <property type="entry name" value="Aldo/ket_reductase_CS"/>
</dbReference>
<dbReference type="PRINTS" id="PR00069">
    <property type="entry name" value="ALDKETRDTASE"/>
</dbReference>
<evidence type="ECO:0000256" key="2">
    <source>
        <dbReference type="PIRSR" id="PIRSR000097-2"/>
    </source>
</evidence>
<dbReference type="PATRIC" id="fig|237368.3.peg.1316"/>
<dbReference type="InterPro" id="IPR023210">
    <property type="entry name" value="NADP_OxRdtase_dom"/>
</dbReference>
<dbReference type="CDD" id="cd19072">
    <property type="entry name" value="AKR_AKR3F1-like"/>
    <property type="match status" value="1"/>
</dbReference>
<feature type="active site" description="Proton donor" evidence="1">
    <location>
        <position position="57"/>
    </location>
</feature>
<dbReference type="eggNOG" id="COG0656">
    <property type="taxonomic scope" value="Bacteria"/>
</dbReference>
<dbReference type="AlphaFoldDB" id="A0A0B0EM12"/>
<dbReference type="PANTHER" id="PTHR43638:SF3">
    <property type="entry name" value="ALDEHYDE REDUCTASE"/>
    <property type="match status" value="1"/>
</dbReference>
<reference evidence="5 6" key="1">
    <citation type="submission" date="2014-10" db="EMBL/GenBank/DDBJ databases">
        <title>Draft genome of anammox bacterium scalindua brodae, obtained using differential coverage binning of sequence data from two enrichment reactors.</title>
        <authorList>
            <person name="Speth D.R."/>
            <person name="Russ L."/>
            <person name="Kartal B."/>
            <person name="Op den Camp H.J."/>
            <person name="Dutilh B.E."/>
            <person name="Jetten M.S."/>
        </authorList>
    </citation>
    <scope>NUCLEOTIDE SEQUENCE [LARGE SCALE GENOMIC DNA]</scope>
    <source>
        <strain evidence="5">RU1</strain>
    </source>
</reference>
<dbReference type="Pfam" id="PF00248">
    <property type="entry name" value="Aldo_ket_red"/>
    <property type="match status" value="1"/>
</dbReference>
<dbReference type="GO" id="GO:0016491">
    <property type="term" value="F:oxidoreductase activity"/>
    <property type="evidence" value="ECO:0007669"/>
    <property type="project" value="InterPro"/>
</dbReference>
<gene>
    <name evidence="5" type="ORF">SCABRO_01204</name>
</gene>
<evidence type="ECO:0000256" key="1">
    <source>
        <dbReference type="PIRSR" id="PIRSR000097-1"/>
    </source>
</evidence>
<organism evidence="5 6">
    <name type="scientific">Candidatus Scalindua brodae</name>
    <dbReference type="NCBI Taxonomy" id="237368"/>
    <lineage>
        <taxon>Bacteria</taxon>
        <taxon>Pseudomonadati</taxon>
        <taxon>Planctomycetota</taxon>
        <taxon>Candidatus Brocadiia</taxon>
        <taxon>Candidatus Brocadiales</taxon>
        <taxon>Candidatus Scalinduaceae</taxon>
        <taxon>Candidatus Scalindua</taxon>
    </lineage>
</organism>
<evidence type="ECO:0000256" key="3">
    <source>
        <dbReference type="PIRSR" id="PIRSR000097-3"/>
    </source>
</evidence>
<dbReference type="InterPro" id="IPR020471">
    <property type="entry name" value="AKR"/>
</dbReference>
<dbReference type="InterPro" id="IPR036812">
    <property type="entry name" value="NAD(P)_OxRdtase_dom_sf"/>
</dbReference>
<proteinExistence type="predicted"/>
<name>A0A0B0EM12_9BACT</name>
<protein>
    <recommendedName>
        <fullName evidence="4">NADP-dependent oxidoreductase domain-containing protein</fullName>
    </recommendedName>
</protein>
<dbReference type="SUPFAM" id="SSF51430">
    <property type="entry name" value="NAD(P)-linked oxidoreductase"/>
    <property type="match status" value="1"/>
</dbReference>
<dbReference type="Gene3D" id="3.20.20.100">
    <property type="entry name" value="NADP-dependent oxidoreductase domain"/>
    <property type="match status" value="1"/>
</dbReference>
<dbReference type="EMBL" id="JRYO01000081">
    <property type="protein sequence ID" value="KHE93041.1"/>
    <property type="molecule type" value="Genomic_DNA"/>
</dbReference>
<feature type="site" description="Lowers pKa of active site Tyr" evidence="3">
    <location>
        <position position="83"/>
    </location>
</feature>